<proteinExistence type="predicted"/>
<reference evidence="3 5" key="1">
    <citation type="journal article" date="2018" name="Appl. Microbiol. Biotechnol.">
        <title>Co-cultivation of the strictly anaerobic methanogen Methanosarcina barkeri with aerobic methanotrophs in an oxygen-limited membrane bioreactor.</title>
        <authorList>
            <person name="In 't Zandt M.H."/>
            <person name="van den Bosch T.J.M."/>
            <person name="Rijkers R."/>
            <person name="van Kessel M.A.H.J."/>
            <person name="Jetten M.S.M."/>
            <person name="Welte C.U."/>
        </authorList>
    </citation>
    <scope>NUCLEOTIDE SEQUENCE [LARGE SCALE GENOMIC DNA]</scope>
    <source>
        <strain evidence="3 5">DSM 17706</strain>
    </source>
</reference>
<feature type="active site" description="Nucleophile" evidence="1">
    <location>
        <position position="158"/>
    </location>
</feature>
<protein>
    <submittedName>
        <fullName evidence="3">L,D-transpeptidase catalytic domain protein</fullName>
    </submittedName>
    <submittedName>
        <fullName evidence="4">L,D-transpeptidase family protein</fullName>
    </submittedName>
</protein>
<keyword evidence="5" id="KW-1185">Reference proteome</keyword>
<dbReference type="Proteomes" id="UP000245137">
    <property type="component" value="Unassembled WGS sequence"/>
</dbReference>
<evidence type="ECO:0000313" key="3">
    <source>
        <dbReference type="EMBL" id="PWB93851.1"/>
    </source>
</evidence>
<evidence type="ECO:0000256" key="1">
    <source>
        <dbReference type="PROSITE-ProRule" id="PRU01373"/>
    </source>
</evidence>
<evidence type="ECO:0000313" key="6">
    <source>
        <dbReference type="Proteomes" id="UP000316781"/>
    </source>
</evidence>
<reference evidence="4 6" key="3">
    <citation type="submission" date="2019-07" db="EMBL/GenBank/DDBJ databases">
        <title>Ln-dependent methylotrophs.</title>
        <authorList>
            <person name="Tani A."/>
        </authorList>
    </citation>
    <scope>NUCLEOTIDE SEQUENCE [LARGE SCALE GENOMIC DNA]</scope>
    <source>
        <strain evidence="4 6">SM89A</strain>
    </source>
</reference>
<dbReference type="GO" id="GO:0009252">
    <property type="term" value="P:peptidoglycan biosynthetic process"/>
    <property type="evidence" value="ECO:0007669"/>
    <property type="project" value="UniProtKB-KW"/>
</dbReference>
<dbReference type="CDD" id="cd16913">
    <property type="entry name" value="YkuD_like"/>
    <property type="match status" value="1"/>
</dbReference>
<dbReference type="Proteomes" id="UP000316781">
    <property type="component" value="Unassembled WGS sequence"/>
</dbReference>
<evidence type="ECO:0000313" key="4">
    <source>
        <dbReference type="EMBL" id="TRL35000.1"/>
    </source>
</evidence>
<dbReference type="GO" id="GO:0008360">
    <property type="term" value="P:regulation of cell shape"/>
    <property type="evidence" value="ECO:0007669"/>
    <property type="project" value="UniProtKB-UniRule"/>
</dbReference>
<feature type="active site" description="Proton donor/acceptor" evidence="1">
    <location>
        <position position="146"/>
    </location>
</feature>
<comment type="caution">
    <text evidence="3">The sequence shown here is derived from an EMBL/GenBank/DDBJ whole genome shotgun (WGS) entry which is preliminary data.</text>
</comment>
<keyword evidence="1" id="KW-0961">Cell wall biogenesis/degradation</keyword>
<dbReference type="InterPro" id="IPR005490">
    <property type="entry name" value="LD_TPept_cat_dom"/>
</dbReference>
<dbReference type="PANTHER" id="PTHR38589:SF1">
    <property type="entry name" value="BLR0621 PROTEIN"/>
    <property type="match status" value="1"/>
</dbReference>
<name>A0A2U1SQG2_METSR</name>
<evidence type="ECO:0000259" key="2">
    <source>
        <dbReference type="PROSITE" id="PS52029"/>
    </source>
</evidence>
<dbReference type="OrthoDB" id="9804204at2"/>
<dbReference type="PANTHER" id="PTHR38589">
    <property type="entry name" value="BLR0621 PROTEIN"/>
    <property type="match status" value="1"/>
</dbReference>
<keyword evidence="1" id="KW-0573">Peptidoglycan synthesis</keyword>
<gene>
    <name evidence="3" type="ORF">C5689_11170</name>
    <name evidence="4" type="ORF">FM996_08745</name>
</gene>
<sequence>MSQGFSRHRGGVTALKVARRIGGREHEGRLIAGDLMLPCALGRSGITRRKREGDGATPAGSHELLYVYLRRGRAATPRSVAARFLRPDDLWCDDARSFLYNRPLRGKTPLGHERLWRSDRLYDVVGVLDYNIRPRVLGRGSAIFFHIATETLGPTAGCVALRARDMARLLPRLAAGVRIVVD</sequence>
<keyword evidence="1" id="KW-0133">Cell shape</keyword>
<dbReference type="RefSeq" id="WP_108917371.1">
    <property type="nucleotide sequence ID" value="NZ_BGJY01000001.1"/>
</dbReference>
<dbReference type="AlphaFoldDB" id="A0A2U1SQG2"/>
<dbReference type="EMBL" id="PUIV01000015">
    <property type="protein sequence ID" value="PWB93851.1"/>
    <property type="molecule type" value="Genomic_DNA"/>
</dbReference>
<comment type="pathway">
    <text evidence="1">Cell wall biogenesis; peptidoglycan biosynthesis.</text>
</comment>
<evidence type="ECO:0000313" key="5">
    <source>
        <dbReference type="Proteomes" id="UP000245137"/>
    </source>
</evidence>
<dbReference type="EMBL" id="VJMF01000036">
    <property type="protein sequence ID" value="TRL35000.1"/>
    <property type="molecule type" value="Genomic_DNA"/>
</dbReference>
<dbReference type="GO" id="GO:0016740">
    <property type="term" value="F:transferase activity"/>
    <property type="evidence" value="ECO:0007669"/>
    <property type="project" value="InterPro"/>
</dbReference>
<dbReference type="PROSITE" id="PS52029">
    <property type="entry name" value="LD_TPASE"/>
    <property type="match status" value="1"/>
</dbReference>
<feature type="domain" description="L,D-TPase catalytic" evidence="2">
    <location>
        <begin position="10"/>
        <end position="182"/>
    </location>
</feature>
<dbReference type="GO" id="GO:0071555">
    <property type="term" value="P:cell wall organization"/>
    <property type="evidence" value="ECO:0007669"/>
    <property type="project" value="UniProtKB-UniRule"/>
</dbReference>
<organism evidence="3 5">
    <name type="scientific">Methylosinus sporium</name>
    <dbReference type="NCBI Taxonomy" id="428"/>
    <lineage>
        <taxon>Bacteria</taxon>
        <taxon>Pseudomonadati</taxon>
        <taxon>Pseudomonadota</taxon>
        <taxon>Alphaproteobacteria</taxon>
        <taxon>Hyphomicrobiales</taxon>
        <taxon>Methylocystaceae</taxon>
        <taxon>Methylosinus</taxon>
    </lineage>
</organism>
<accession>A0A2U1SQG2</accession>
<dbReference type="Pfam" id="PF03734">
    <property type="entry name" value="YkuD"/>
    <property type="match status" value="1"/>
</dbReference>
<reference evidence="3" key="2">
    <citation type="submission" date="2018-02" db="EMBL/GenBank/DDBJ databases">
        <authorList>
            <person name="Cohen D.B."/>
            <person name="Kent A.D."/>
        </authorList>
    </citation>
    <scope>NUCLEOTIDE SEQUENCE</scope>
    <source>
        <strain evidence="3">DSM 17706</strain>
    </source>
</reference>